<feature type="transmembrane region" description="Helical" evidence="1">
    <location>
        <begin position="1071"/>
        <end position="1097"/>
    </location>
</feature>
<name>A0ABW9RPD9_9BACT</name>
<dbReference type="Pfam" id="PF00873">
    <property type="entry name" value="ACR_tran"/>
    <property type="match status" value="1"/>
</dbReference>
<dbReference type="Gene3D" id="3.30.70.1440">
    <property type="entry name" value="Multidrug efflux transporter AcrB pore domain"/>
    <property type="match status" value="1"/>
</dbReference>
<feature type="transmembrane region" description="Helical" evidence="1">
    <location>
        <begin position="954"/>
        <end position="975"/>
    </location>
</feature>
<dbReference type="Gene3D" id="3.30.2090.10">
    <property type="entry name" value="Multidrug efflux transporter AcrB TolC docking domain, DN and DC subdomains"/>
    <property type="match status" value="2"/>
</dbReference>
<dbReference type="Gene3D" id="1.20.1640.10">
    <property type="entry name" value="Multidrug efflux transporter AcrB transmembrane domain"/>
    <property type="match status" value="2"/>
</dbReference>
<comment type="caution">
    <text evidence="2">The sequence shown here is derived from an EMBL/GenBank/DDBJ whole genome shotgun (WGS) entry which is preliminary data.</text>
</comment>
<gene>
    <name evidence="2" type="ORF">E1163_09570</name>
</gene>
<accession>A0ABW9RPD9</accession>
<feature type="transmembrane region" description="Helical" evidence="1">
    <location>
        <begin position="1006"/>
        <end position="1029"/>
    </location>
</feature>
<dbReference type="Gene3D" id="3.30.70.1320">
    <property type="entry name" value="Multidrug efflux transporter AcrB pore domain like"/>
    <property type="match status" value="1"/>
</dbReference>
<feature type="transmembrane region" description="Helical" evidence="1">
    <location>
        <begin position="540"/>
        <end position="559"/>
    </location>
</feature>
<keyword evidence="1" id="KW-0472">Membrane</keyword>
<feature type="transmembrane region" description="Helical" evidence="1">
    <location>
        <begin position="1117"/>
        <end position="1144"/>
    </location>
</feature>
<evidence type="ECO:0000313" key="2">
    <source>
        <dbReference type="EMBL" id="MTI25188.1"/>
    </source>
</evidence>
<keyword evidence="1" id="KW-1133">Transmembrane helix</keyword>
<dbReference type="InterPro" id="IPR001036">
    <property type="entry name" value="Acrflvin-R"/>
</dbReference>
<organism evidence="2 3">
    <name type="scientific">Fulvivirga kasyanovii</name>
    <dbReference type="NCBI Taxonomy" id="396812"/>
    <lineage>
        <taxon>Bacteria</taxon>
        <taxon>Pseudomonadati</taxon>
        <taxon>Bacteroidota</taxon>
        <taxon>Cytophagia</taxon>
        <taxon>Cytophagales</taxon>
        <taxon>Fulvivirgaceae</taxon>
        <taxon>Fulvivirga</taxon>
    </lineage>
</organism>
<dbReference type="Gene3D" id="3.30.70.1430">
    <property type="entry name" value="Multidrug efflux transporter AcrB pore domain"/>
    <property type="match status" value="2"/>
</dbReference>
<keyword evidence="3" id="KW-1185">Reference proteome</keyword>
<dbReference type="PANTHER" id="PTHR32063:SF0">
    <property type="entry name" value="SWARMING MOTILITY PROTEIN SWRC"/>
    <property type="match status" value="1"/>
</dbReference>
<feature type="transmembrane region" description="Helical" evidence="1">
    <location>
        <begin position="402"/>
        <end position="425"/>
    </location>
</feature>
<dbReference type="PRINTS" id="PR00702">
    <property type="entry name" value="ACRIFLAVINRP"/>
</dbReference>
<feature type="transmembrane region" description="Helical" evidence="1">
    <location>
        <begin position="375"/>
        <end position="396"/>
    </location>
</feature>
<dbReference type="SUPFAM" id="SSF82693">
    <property type="entry name" value="Multidrug efflux transporter AcrB pore domain, PN1, PN2, PC1 and PC2 subdomains"/>
    <property type="match status" value="2"/>
</dbReference>
<feature type="transmembrane region" description="Helical" evidence="1">
    <location>
        <begin position="477"/>
        <end position="496"/>
    </location>
</feature>
<dbReference type="InterPro" id="IPR027463">
    <property type="entry name" value="AcrB_DN_DC_subdom"/>
</dbReference>
<feature type="transmembrane region" description="Helical" evidence="1">
    <location>
        <begin position="446"/>
        <end position="465"/>
    </location>
</feature>
<evidence type="ECO:0000313" key="3">
    <source>
        <dbReference type="Proteomes" id="UP000798808"/>
    </source>
</evidence>
<evidence type="ECO:0000256" key="1">
    <source>
        <dbReference type="SAM" id="Phobius"/>
    </source>
</evidence>
<feature type="transmembrane region" description="Helical" evidence="1">
    <location>
        <begin position="517"/>
        <end position="534"/>
    </location>
</feature>
<feature type="transmembrane region" description="Helical" evidence="1">
    <location>
        <begin position="591"/>
        <end position="611"/>
    </location>
</feature>
<feature type="transmembrane region" description="Helical" evidence="1">
    <location>
        <begin position="21"/>
        <end position="41"/>
    </location>
</feature>
<dbReference type="SUPFAM" id="SSF82866">
    <property type="entry name" value="Multidrug efflux transporter AcrB transmembrane domain"/>
    <property type="match status" value="2"/>
</dbReference>
<dbReference type="PANTHER" id="PTHR32063">
    <property type="match status" value="1"/>
</dbReference>
<feature type="transmembrane region" description="Helical" evidence="1">
    <location>
        <begin position="349"/>
        <end position="368"/>
    </location>
</feature>
<dbReference type="EMBL" id="SMLW01000492">
    <property type="protein sequence ID" value="MTI25188.1"/>
    <property type="molecule type" value="Genomic_DNA"/>
</dbReference>
<keyword evidence="1" id="KW-0812">Transmembrane</keyword>
<proteinExistence type="predicted"/>
<protein>
    <submittedName>
        <fullName evidence="2">Efflux RND transporter permease subunit</fullName>
    </submittedName>
</protein>
<reference evidence="2 3" key="1">
    <citation type="submission" date="2019-02" db="EMBL/GenBank/DDBJ databases">
        <authorList>
            <person name="Goldberg S.R."/>
            <person name="Haltli B.A."/>
            <person name="Correa H."/>
            <person name="Russell K.G."/>
        </authorList>
    </citation>
    <scope>NUCLEOTIDE SEQUENCE [LARGE SCALE GENOMIC DNA]</scope>
    <source>
        <strain evidence="2 3">JCM 16186</strain>
    </source>
</reference>
<dbReference type="SUPFAM" id="SSF82714">
    <property type="entry name" value="Multidrug efflux transporter AcrB TolC docking domain, DN and DC subdomains"/>
    <property type="match status" value="2"/>
</dbReference>
<sequence length="1184" mass="132093">MSKQQKKVDKEFWFSSWAIDNASVIYVMIGIFLVVGISSYFSMPREDFPEVKETKIYISTPYPGNTAEDIERLITDPLEDQLKNVSNVVEIISTSQEDYSIITVEFDENISVDAAKQKVKDKVDAEKAGEDWPLFNGAKVEPNVFDLNLSEEFPIMNINISGDYPVDKLKEFGEYLEDEIEDLPQIKEVDIRGAQEKEVEVAVDVYKMMAAKVSFDDILQAISNGNTTMSAGNLKTNGQRRTIRVLGEIDDPKELENFVVKHENNAPVYLKDIATVSFEAQDKTTYAREFGHPVVMLDVKKRAGKNMIEAASSIREIIDKAKAEHFPPDIDISISNDSSSKTLNQVEDLVNNIIFGIILVVTVLMFFLGFRNALFVGFAIPMSMFMSFTILSAMGYTLNTMILFGLIMGLGMLVDNGIVVVENVYRLMEEEGYSRMKAAKQGIGEIAFPIIISTATTVAAFVPLGMWPGVMGEFMKFFPITLSVVLGSSLFVAIFMNSMLVSQLMDTEDKELKVKQLIRITVVLVGLGAVIFIFGGAVKALGTLLVFTAIMFWVYKYLIKKSALRFQRRTLVKFENLYEKLLKHALRKRNVYWYSGVMVILLFAAFIFFGMSVGSGRTKIEFFPDNTPNQIIVYIEYPEGTAIEKTNKITKAIEDRVYAIINDPEYKDGDYNYLVESSVSQVGEGAGNPQTDGGSSAEMPHRAKITTSMREYKYRRGKDSEKLRQKVQDALKGIYPGVVISVEKDAVGPPAGYPINIELEGRDYDELIATAESMRNFINSKSIAGIDELKIDVNRSKPSMQVTVDREKAGELGIAVGQVGSQLRRSIFGEKAGVYKKHGEDYDINVRFNEDIRYNPSVIFNQNITFRDQSTGQIKEVPVSAVASKKNTSGFSAIKHRDTKRVVTVYSALAPGYTDAGAIVSEIQEAMQLYKGLPPGIKIDYTGQIEEQKKQMDFLMGAFFAGLGLIMLLLVFQFGGISKPSIIMIAIFLSFIGVFGGLILTGWPFVIMMTMMGIISLAGIVVNNGVVLLDYAQLLIDRKKVQSNMDDDEMLDKEAARVQIVKAGKARLRPVILTAVTTVLGLIPLAVGLNIDFFSLFGEFDPKIYIGGDNVIFWGPLAWTVIFGLIVATFLTLIIVPVLYTIVYRIKYWFYQKRIARKERKAKAKASANSNSNSKAETEVAYNV</sequence>
<dbReference type="RefSeq" id="WP_155171222.1">
    <property type="nucleotide sequence ID" value="NZ_BAAAFL010000016.1"/>
</dbReference>
<feature type="transmembrane region" description="Helical" evidence="1">
    <location>
        <begin position="982"/>
        <end position="1000"/>
    </location>
</feature>
<dbReference type="Proteomes" id="UP000798808">
    <property type="component" value="Unassembled WGS sequence"/>
</dbReference>